<keyword evidence="3" id="KW-1185">Reference proteome</keyword>
<comment type="caution">
    <text evidence="2">The sequence shown here is derived from an EMBL/GenBank/DDBJ whole genome shotgun (WGS) entry which is preliminary data.</text>
</comment>
<dbReference type="Proteomes" id="UP001382904">
    <property type="component" value="Unassembled WGS sequence"/>
</dbReference>
<name>A0ABU8UDE2_9ACTN</name>
<accession>A0ABU8UDE2</accession>
<dbReference type="EMBL" id="JBBKAM010000004">
    <property type="protein sequence ID" value="MEJ8645915.1"/>
    <property type="molecule type" value="Genomic_DNA"/>
</dbReference>
<organism evidence="2 3">
    <name type="scientific">Streptomyces caledonius</name>
    <dbReference type="NCBI Taxonomy" id="3134107"/>
    <lineage>
        <taxon>Bacteria</taxon>
        <taxon>Bacillati</taxon>
        <taxon>Actinomycetota</taxon>
        <taxon>Actinomycetes</taxon>
        <taxon>Kitasatosporales</taxon>
        <taxon>Streptomycetaceae</taxon>
        <taxon>Streptomyces</taxon>
    </lineage>
</organism>
<proteinExistence type="predicted"/>
<evidence type="ECO:0000313" key="3">
    <source>
        <dbReference type="Proteomes" id="UP001382904"/>
    </source>
</evidence>
<sequence length="91" mass="9913">MVQQPFIRPVGQRGHALSVGHGTHRQGEVDRRSRVVDQPGTLVGVGVGVLGEGRPDAAVRVDQNGLDHLLRQNRAPRNRLSHPLVFVAEQS</sequence>
<evidence type="ECO:0000256" key="1">
    <source>
        <dbReference type="SAM" id="MobiDB-lite"/>
    </source>
</evidence>
<feature type="region of interest" description="Disordered" evidence="1">
    <location>
        <begin position="1"/>
        <end position="32"/>
    </location>
</feature>
<evidence type="ECO:0000313" key="2">
    <source>
        <dbReference type="EMBL" id="MEJ8645915.1"/>
    </source>
</evidence>
<protein>
    <submittedName>
        <fullName evidence="2">Uncharacterized protein</fullName>
    </submittedName>
</protein>
<gene>
    <name evidence="2" type="ORF">WKI68_41210</name>
</gene>
<reference evidence="2 3" key="1">
    <citation type="submission" date="2024-03" db="EMBL/GenBank/DDBJ databases">
        <title>Novel Streptomyces species of biotechnological and ecological value are a feature of Machair soil.</title>
        <authorList>
            <person name="Prole J.R."/>
            <person name="Goodfellow M."/>
            <person name="Allenby N."/>
            <person name="Ward A.C."/>
        </authorList>
    </citation>
    <scope>NUCLEOTIDE SEQUENCE [LARGE SCALE GENOMIC DNA]</scope>
    <source>
        <strain evidence="2 3">MS1.HAVA.3</strain>
    </source>
</reference>